<dbReference type="EMBL" id="QRAS01000002">
    <property type="protein sequence ID" value="RDL06737.1"/>
    <property type="molecule type" value="Genomic_DNA"/>
</dbReference>
<name>A0A288Q7A1_9LACO</name>
<reference evidence="1 2" key="1">
    <citation type="submission" date="2018-07" db="EMBL/GenBank/DDBJ databases">
        <title>Genomic Encyclopedia of Type Strains, Phase III (KMG-III): the genomes of soil and plant-associated and newly described type strains.</title>
        <authorList>
            <person name="Whitman W."/>
        </authorList>
    </citation>
    <scope>NUCLEOTIDE SEQUENCE [LARGE SCALE GENOMIC DNA]</scope>
    <source>
        <strain evidence="1 2">CECT 7031</strain>
    </source>
</reference>
<dbReference type="AlphaFoldDB" id="A0A288Q7A1"/>
<accession>A0A288Q7A1</accession>
<gene>
    <name evidence="1" type="ORF">DFP99_1128</name>
</gene>
<protein>
    <submittedName>
        <fullName evidence="1">Uncharacterized protein</fullName>
    </submittedName>
</protein>
<organism evidence="1 2">
    <name type="scientific">Weissella soli</name>
    <dbReference type="NCBI Taxonomy" id="155866"/>
    <lineage>
        <taxon>Bacteria</taxon>
        <taxon>Bacillati</taxon>
        <taxon>Bacillota</taxon>
        <taxon>Bacilli</taxon>
        <taxon>Lactobacillales</taxon>
        <taxon>Lactobacillaceae</taxon>
        <taxon>Weissella</taxon>
    </lineage>
</organism>
<evidence type="ECO:0000313" key="1">
    <source>
        <dbReference type="EMBL" id="RDL06737.1"/>
    </source>
</evidence>
<evidence type="ECO:0000313" key="2">
    <source>
        <dbReference type="Proteomes" id="UP000254912"/>
    </source>
</evidence>
<comment type="caution">
    <text evidence="1">The sequence shown here is derived from an EMBL/GenBank/DDBJ whole genome shotgun (WGS) entry which is preliminary data.</text>
</comment>
<keyword evidence="2" id="KW-1185">Reference proteome</keyword>
<dbReference type="KEGG" id="wso:WSWS_01560"/>
<sequence length="103" mass="11791">MIIIRVLIGIYALLMIIASVQSLISEKDTDREFHYINFLISIALIISLIYVSEPYIVIPVSISLIGYQALALYRGVSTHSFHWQHHVVRLIITIILITILLFI</sequence>
<dbReference type="Proteomes" id="UP000254912">
    <property type="component" value="Unassembled WGS sequence"/>
</dbReference>
<proteinExistence type="predicted"/>